<evidence type="ECO:0000313" key="4">
    <source>
        <dbReference type="Proteomes" id="UP000253817"/>
    </source>
</evidence>
<dbReference type="Gene3D" id="3.40.50.300">
    <property type="entry name" value="P-loop containing nucleotide triphosphate hydrolases"/>
    <property type="match status" value="1"/>
</dbReference>
<sequence>MGEDALEALRPVFAAPVVVVCGHYGVGKTNLALNLALDAADAGRAVTLIDLDVVNPFFRSSDYRTLLDERGIRCIAPIFAGTNVDGPSLSGTIAPAIEGAGRAWEQGDERPLVLVDAGGDDVGATALGRFARTVEAAPYEMHYVVNRSRNLTQELAEAVEVLREIEEKSHLRATCVANNTHLQGDTDAALVEAGIPFACAVADAAGLPLAYTTVPAALASQVADRQTTHHAPNGDRQTLYPVQVYVRTPWE</sequence>
<dbReference type="InterPro" id="IPR002586">
    <property type="entry name" value="CobQ/CobB/MinD/ParA_Nub-bd_dom"/>
</dbReference>
<dbReference type="Proteomes" id="UP000270112">
    <property type="component" value="Unassembled WGS sequence"/>
</dbReference>
<reference evidence="3" key="3">
    <citation type="journal article" date="2019" name="Microbiol. Resour. Announc.">
        <title>Draft Genome Sequences of Type Strains of Gordonibacter faecihominis, Paraeggerthella hongkongensis, Parvibacter caecicola,Slackia equolifaciens, Slackia faecicanis, and Slackia isoflavoniconvertens.</title>
        <authorList>
            <person name="Danylec N."/>
            <person name="Stoll D.A."/>
            <person name="Dotsch A."/>
            <person name="Huch M."/>
        </authorList>
    </citation>
    <scope>NUCLEOTIDE SEQUENCE</scope>
    <source>
        <strain evidence="3">DSM 16107</strain>
    </source>
</reference>
<keyword evidence="4" id="KW-1185">Reference proteome</keyword>
<dbReference type="EMBL" id="QICC01000099">
    <property type="protein sequence ID" value="RNM40190.1"/>
    <property type="molecule type" value="Genomic_DNA"/>
</dbReference>
<reference evidence="5" key="2">
    <citation type="submission" date="2018-05" db="EMBL/GenBank/DDBJ databases">
        <title>Genome Sequencing of selected type strains of the family Eggerthellaceae.</title>
        <authorList>
            <person name="Danylec N."/>
            <person name="Stoll D.A."/>
            <person name="Doetsch A."/>
            <person name="Huch M."/>
        </authorList>
    </citation>
    <scope>NUCLEOTIDE SEQUENCE [LARGE SCALE GENOMIC DNA]</scope>
    <source>
        <strain evidence="5">DSM 16107</strain>
    </source>
</reference>
<dbReference type="OrthoDB" id="9779501at2"/>
<evidence type="ECO:0000313" key="5">
    <source>
        <dbReference type="Proteomes" id="UP000270112"/>
    </source>
</evidence>
<organism evidence="3 5">
    <name type="scientific">Eggerthella sinensis</name>
    <dbReference type="NCBI Taxonomy" id="242230"/>
    <lineage>
        <taxon>Bacteria</taxon>
        <taxon>Bacillati</taxon>
        <taxon>Actinomycetota</taxon>
        <taxon>Coriobacteriia</taxon>
        <taxon>Eggerthellales</taxon>
        <taxon>Eggerthellaceae</taxon>
        <taxon>Eggerthella</taxon>
    </lineage>
</organism>
<dbReference type="InterPro" id="IPR027417">
    <property type="entry name" value="P-loop_NTPase"/>
</dbReference>
<reference evidence="2 4" key="1">
    <citation type="journal article" date="2018" name="Elife">
        <title>Discovery and characterization of a prevalent human gut bacterial enzyme sufficient for the inactivation of a family of plant toxins.</title>
        <authorList>
            <person name="Koppel N."/>
            <person name="Bisanz J.E."/>
            <person name="Pandelia M.E."/>
            <person name="Turnbaugh P.J."/>
            <person name="Balskus E.P."/>
        </authorList>
    </citation>
    <scope>NUCLEOTIDE SEQUENCE [LARGE SCALE GENOMIC DNA]</scope>
    <source>
        <strain evidence="2 4">DSM 16107</strain>
    </source>
</reference>
<dbReference type="Pfam" id="PF01656">
    <property type="entry name" value="CbiA"/>
    <property type="match status" value="1"/>
</dbReference>
<accession>A0A3N0IUR3</accession>
<name>A0A3N0IUR3_9ACTN</name>
<gene>
    <name evidence="2" type="ORF">C1876_14570</name>
    <name evidence="3" type="ORF">DMP09_15420</name>
</gene>
<evidence type="ECO:0000313" key="2">
    <source>
        <dbReference type="EMBL" id="RDB66622.1"/>
    </source>
</evidence>
<dbReference type="Proteomes" id="UP000253817">
    <property type="component" value="Unassembled WGS sequence"/>
</dbReference>
<evidence type="ECO:0000259" key="1">
    <source>
        <dbReference type="Pfam" id="PF01656"/>
    </source>
</evidence>
<protein>
    <recommendedName>
        <fullName evidence="1">CobQ/CobB/MinD/ParA nucleotide binding domain-containing protein</fullName>
    </recommendedName>
</protein>
<proteinExistence type="predicted"/>
<dbReference type="EMBL" id="PPTT01000031">
    <property type="protein sequence ID" value="RDB66622.1"/>
    <property type="molecule type" value="Genomic_DNA"/>
</dbReference>
<dbReference type="SUPFAM" id="SSF52540">
    <property type="entry name" value="P-loop containing nucleoside triphosphate hydrolases"/>
    <property type="match status" value="1"/>
</dbReference>
<feature type="domain" description="CobQ/CobB/MinD/ParA nucleotide binding" evidence="1">
    <location>
        <begin position="22"/>
        <end position="162"/>
    </location>
</feature>
<evidence type="ECO:0000313" key="3">
    <source>
        <dbReference type="EMBL" id="RNM40190.1"/>
    </source>
</evidence>
<dbReference type="RefSeq" id="WP_114547453.1">
    <property type="nucleotide sequence ID" value="NZ_PPTT01000031.1"/>
</dbReference>
<dbReference type="AlphaFoldDB" id="A0A3N0IUR3"/>
<comment type="caution">
    <text evidence="3">The sequence shown here is derived from an EMBL/GenBank/DDBJ whole genome shotgun (WGS) entry which is preliminary data.</text>
</comment>